<proteinExistence type="predicted"/>
<protein>
    <submittedName>
        <fullName evidence="1">Uncharacterized protein</fullName>
    </submittedName>
</protein>
<organism evidence="1 2">
    <name type="scientific">Cupriavidus lacunae</name>
    <dbReference type="NCBI Taxonomy" id="2666307"/>
    <lineage>
        <taxon>Bacteria</taxon>
        <taxon>Pseudomonadati</taxon>
        <taxon>Pseudomonadota</taxon>
        <taxon>Betaproteobacteria</taxon>
        <taxon>Burkholderiales</taxon>
        <taxon>Burkholderiaceae</taxon>
        <taxon>Cupriavidus</taxon>
    </lineage>
</organism>
<sequence>LNAWLEGIEIPAVRPHRTVTATRVL</sequence>
<dbReference type="Proteomes" id="UP000255165">
    <property type="component" value="Unassembled WGS sequence"/>
</dbReference>
<dbReference type="AlphaFoldDB" id="A0A370MV64"/>
<evidence type="ECO:0000313" key="1">
    <source>
        <dbReference type="EMBL" id="RDJ97268.1"/>
    </source>
</evidence>
<keyword evidence="2" id="KW-1185">Reference proteome</keyword>
<reference evidence="2" key="1">
    <citation type="submission" date="2018-06" db="EMBL/GenBank/DDBJ databases">
        <authorList>
            <person name="Feng T."/>
            <person name="Jeon C.O."/>
        </authorList>
    </citation>
    <scope>NUCLEOTIDE SEQUENCE [LARGE SCALE GENOMIC DNA]</scope>
    <source>
        <strain evidence="2">S23</strain>
    </source>
</reference>
<dbReference type="EMBL" id="QKWJ01000215">
    <property type="protein sequence ID" value="RDJ97268.1"/>
    <property type="molecule type" value="Genomic_DNA"/>
</dbReference>
<feature type="non-terminal residue" evidence="1">
    <location>
        <position position="1"/>
    </location>
</feature>
<accession>A0A370MV64</accession>
<gene>
    <name evidence="1" type="ORF">DN412_42685</name>
</gene>
<comment type="caution">
    <text evidence="1">The sequence shown here is derived from an EMBL/GenBank/DDBJ whole genome shotgun (WGS) entry which is preliminary data.</text>
</comment>
<name>A0A370MV64_9BURK</name>
<evidence type="ECO:0000313" key="2">
    <source>
        <dbReference type="Proteomes" id="UP000255165"/>
    </source>
</evidence>